<dbReference type="AlphaFoldDB" id="A0A7H9BNJ8"/>
<dbReference type="PANTHER" id="PTHR42760">
    <property type="entry name" value="SHORT-CHAIN DEHYDROGENASES/REDUCTASES FAMILY MEMBER"/>
    <property type="match status" value="1"/>
</dbReference>
<dbReference type="Proteomes" id="UP000509322">
    <property type="component" value="Chromosome 1"/>
</dbReference>
<evidence type="ECO:0000256" key="1">
    <source>
        <dbReference type="ARBA" id="ARBA00006484"/>
    </source>
</evidence>
<evidence type="ECO:0000313" key="2">
    <source>
        <dbReference type="EMBL" id="QLH12772.1"/>
    </source>
</evidence>
<dbReference type="InterPro" id="IPR002347">
    <property type="entry name" value="SDR_fam"/>
</dbReference>
<dbReference type="Gene3D" id="3.40.50.720">
    <property type="entry name" value="NAD(P)-binding Rossmann-like Domain"/>
    <property type="match status" value="1"/>
</dbReference>
<dbReference type="GO" id="GO:0016616">
    <property type="term" value="F:oxidoreductase activity, acting on the CH-OH group of donors, NAD or NADP as acceptor"/>
    <property type="evidence" value="ECO:0007669"/>
    <property type="project" value="TreeGrafter"/>
</dbReference>
<dbReference type="SUPFAM" id="SSF51735">
    <property type="entry name" value="NAD(P)-binding Rossmann-fold domains"/>
    <property type="match status" value="1"/>
</dbReference>
<comment type="similarity">
    <text evidence="1">Belongs to the short-chain dehydrogenases/reductases (SDR) family.</text>
</comment>
<dbReference type="InterPro" id="IPR036291">
    <property type="entry name" value="NAD(P)-bd_dom_sf"/>
</dbReference>
<dbReference type="RefSeq" id="WP_024845477.1">
    <property type="nucleotide sequence ID" value="NZ_CP038206.1"/>
</dbReference>
<dbReference type="PANTHER" id="PTHR42760:SF40">
    <property type="entry name" value="3-OXOACYL-[ACYL-CARRIER-PROTEIN] REDUCTASE, CHLOROPLASTIC"/>
    <property type="match status" value="1"/>
</dbReference>
<organism evidence="2 3">
    <name type="scientific">Paracoccus pantotrophus</name>
    <name type="common">Thiosphaera pantotropha</name>
    <dbReference type="NCBI Taxonomy" id="82367"/>
    <lineage>
        <taxon>Bacteria</taxon>
        <taxon>Pseudomonadati</taxon>
        <taxon>Pseudomonadota</taxon>
        <taxon>Alphaproteobacteria</taxon>
        <taxon>Rhodobacterales</taxon>
        <taxon>Paracoccaceae</taxon>
        <taxon>Paracoccus</taxon>
    </lineage>
</organism>
<evidence type="ECO:0000313" key="3">
    <source>
        <dbReference type="Proteomes" id="UP000509322"/>
    </source>
</evidence>
<dbReference type="Pfam" id="PF13561">
    <property type="entry name" value="adh_short_C2"/>
    <property type="match status" value="1"/>
</dbReference>
<dbReference type="GO" id="GO:0030497">
    <property type="term" value="P:fatty acid elongation"/>
    <property type="evidence" value="ECO:0007669"/>
    <property type="project" value="TreeGrafter"/>
</dbReference>
<protein>
    <submittedName>
        <fullName evidence="2">SDR family oxidoreductase</fullName>
    </submittedName>
</protein>
<dbReference type="PROSITE" id="PS00061">
    <property type="entry name" value="ADH_SHORT"/>
    <property type="match status" value="1"/>
</dbReference>
<name>A0A7H9BNJ8_PARPN</name>
<dbReference type="PRINTS" id="PR00081">
    <property type="entry name" value="GDHRDH"/>
</dbReference>
<gene>
    <name evidence="2" type="ORF">HYQ43_00190</name>
</gene>
<dbReference type="PRINTS" id="PR00080">
    <property type="entry name" value="SDRFAMILY"/>
</dbReference>
<accession>A0A7H9BNJ8</accession>
<reference evidence="2 3" key="1">
    <citation type="submission" date="2020-07" db="EMBL/GenBank/DDBJ databases">
        <title>The complete genome of Paracoccus pantotrophus ACCC 10489.</title>
        <authorList>
            <person name="Si Y."/>
        </authorList>
    </citation>
    <scope>NUCLEOTIDE SEQUENCE [LARGE SCALE GENOMIC DNA]</scope>
    <source>
        <strain evidence="3">ACCC 10489</strain>
    </source>
</reference>
<dbReference type="InterPro" id="IPR020904">
    <property type="entry name" value="Sc_DH/Rdtase_CS"/>
</dbReference>
<dbReference type="FunFam" id="3.40.50.720:FF:000084">
    <property type="entry name" value="Short-chain dehydrogenase reductase"/>
    <property type="match status" value="1"/>
</dbReference>
<dbReference type="EMBL" id="CP058689">
    <property type="protein sequence ID" value="QLH12772.1"/>
    <property type="molecule type" value="Genomic_DNA"/>
</dbReference>
<dbReference type="GeneID" id="51370319"/>
<proteinExistence type="inferred from homology"/>
<sequence length="237" mass="25004">MGRAVARRLLQDGAEALALTDISGTRLAETVALLGTEYPAARIVSLRCDITAAAEAEAFCALAQEGFGGADVLVNTVGGIRSPRLYTPFLEMDEAQFRSTFELNLMGNFHLIRAFAPGMVERRFGRIVNFATVVFGGEAGQVDYAAAKAAIASLTRSLAAELAPAVTVNAVAPGLTRTSVTQNMPEAEAARLTALAFNRRMAEPEEIAEAVAFFASDAARFVTGEIMAVSGGIHPHL</sequence>